<dbReference type="InterPro" id="IPR044725">
    <property type="entry name" value="CBSX3_CBS_dom"/>
</dbReference>
<dbReference type="Pfam" id="PF00571">
    <property type="entry name" value="CBS"/>
    <property type="match status" value="2"/>
</dbReference>
<proteinExistence type="predicted"/>
<reference evidence="4 5" key="1">
    <citation type="submission" date="2018-05" db="EMBL/GenBank/DDBJ databases">
        <title>Complete Genome Sequence of Methylobacterium sp. 17Sr1-43.</title>
        <authorList>
            <person name="Srinivasan S."/>
        </authorList>
    </citation>
    <scope>NUCLEOTIDE SEQUENCE [LARGE SCALE GENOMIC DNA]</scope>
    <source>
        <strain evidence="4 5">17Sr1-43</strain>
    </source>
</reference>
<dbReference type="SMART" id="SM00116">
    <property type="entry name" value="CBS"/>
    <property type="match status" value="2"/>
</dbReference>
<dbReference type="InterPro" id="IPR000644">
    <property type="entry name" value="CBS_dom"/>
</dbReference>
<protein>
    <submittedName>
        <fullName evidence="4">Inosine-5-monophosphate dehydrogenase</fullName>
    </submittedName>
</protein>
<organism evidence="4 5">
    <name type="scientific">Methylobacterium radiodurans</name>
    <dbReference type="NCBI Taxonomy" id="2202828"/>
    <lineage>
        <taxon>Bacteria</taxon>
        <taxon>Pseudomonadati</taxon>
        <taxon>Pseudomonadota</taxon>
        <taxon>Alphaproteobacteria</taxon>
        <taxon>Hyphomicrobiales</taxon>
        <taxon>Methylobacteriaceae</taxon>
        <taxon>Methylobacterium</taxon>
    </lineage>
</organism>
<dbReference type="SUPFAM" id="SSF54631">
    <property type="entry name" value="CBS-domain pair"/>
    <property type="match status" value="1"/>
</dbReference>
<dbReference type="PANTHER" id="PTHR43080:SF2">
    <property type="entry name" value="CBS DOMAIN-CONTAINING PROTEIN"/>
    <property type="match status" value="1"/>
</dbReference>
<evidence type="ECO:0000313" key="5">
    <source>
        <dbReference type="Proteomes" id="UP000246058"/>
    </source>
</evidence>
<dbReference type="Proteomes" id="UP000246058">
    <property type="component" value="Chromosome"/>
</dbReference>
<dbReference type="InterPro" id="IPR051257">
    <property type="entry name" value="Diverse_CBS-Domain"/>
</dbReference>
<dbReference type="CDD" id="cd04623">
    <property type="entry name" value="CBS_pair_bac_euk"/>
    <property type="match status" value="1"/>
</dbReference>
<sequence length="143" mass="15235">MTVARILIEKGSSVVTISPAHTLDAAIHLLAEKSIGALVVTEADGAVAGILSERDIMRVLSKLGAAALDEPVSAHMTRKVTTCGRSTTVEEVMQTMTAGRFRHVPVCEDGRLVGMISIGDVVKRRIATVEAEHQALRDYITTA</sequence>
<dbReference type="InterPro" id="IPR046342">
    <property type="entry name" value="CBS_dom_sf"/>
</dbReference>
<evidence type="ECO:0000256" key="1">
    <source>
        <dbReference type="ARBA" id="ARBA00023122"/>
    </source>
</evidence>
<keyword evidence="5" id="KW-1185">Reference proteome</keyword>
<dbReference type="PANTHER" id="PTHR43080">
    <property type="entry name" value="CBS DOMAIN-CONTAINING PROTEIN CBSX3, MITOCHONDRIAL"/>
    <property type="match status" value="1"/>
</dbReference>
<dbReference type="RefSeq" id="WP_109951913.1">
    <property type="nucleotide sequence ID" value="NZ_CP029551.1"/>
</dbReference>
<accession>A0A2U8VT00</accession>
<dbReference type="Gene3D" id="3.10.580.10">
    <property type="entry name" value="CBS-domain"/>
    <property type="match status" value="1"/>
</dbReference>
<name>A0A2U8VT00_9HYPH</name>
<dbReference type="OrthoDB" id="9807125at2"/>
<dbReference type="AlphaFoldDB" id="A0A2U8VT00"/>
<feature type="domain" description="CBS" evidence="3">
    <location>
        <begin position="76"/>
        <end position="132"/>
    </location>
</feature>
<evidence type="ECO:0000256" key="2">
    <source>
        <dbReference type="PROSITE-ProRule" id="PRU00703"/>
    </source>
</evidence>
<keyword evidence="1 2" id="KW-0129">CBS domain</keyword>
<evidence type="ECO:0000313" key="4">
    <source>
        <dbReference type="EMBL" id="AWN36825.1"/>
    </source>
</evidence>
<dbReference type="PROSITE" id="PS51371">
    <property type="entry name" value="CBS"/>
    <property type="match status" value="2"/>
</dbReference>
<dbReference type="KEGG" id="meti:DK427_14690"/>
<evidence type="ECO:0000259" key="3">
    <source>
        <dbReference type="PROSITE" id="PS51371"/>
    </source>
</evidence>
<gene>
    <name evidence="4" type="ORF">DK427_14690</name>
</gene>
<dbReference type="EMBL" id="CP029551">
    <property type="protein sequence ID" value="AWN36825.1"/>
    <property type="molecule type" value="Genomic_DNA"/>
</dbReference>
<feature type="domain" description="CBS" evidence="3">
    <location>
        <begin position="8"/>
        <end position="70"/>
    </location>
</feature>